<organism evidence="1 2">
    <name type="scientific">Morus notabilis</name>
    <dbReference type="NCBI Taxonomy" id="981085"/>
    <lineage>
        <taxon>Eukaryota</taxon>
        <taxon>Viridiplantae</taxon>
        <taxon>Streptophyta</taxon>
        <taxon>Embryophyta</taxon>
        <taxon>Tracheophyta</taxon>
        <taxon>Spermatophyta</taxon>
        <taxon>Magnoliopsida</taxon>
        <taxon>eudicotyledons</taxon>
        <taxon>Gunneridae</taxon>
        <taxon>Pentapetalae</taxon>
        <taxon>rosids</taxon>
        <taxon>fabids</taxon>
        <taxon>Rosales</taxon>
        <taxon>Moraceae</taxon>
        <taxon>Moreae</taxon>
        <taxon>Morus</taxon>
    </lineage>
</organism>
<keyword evidence="2" id="KW-1185">Reference proteome</keyword>
<dbReference type="AlphaFoldDB" id="W9RQT5"/>
<gene>
    <name evidence="1" type="ORF">L484_024553</name>
</gene>
<evidence type="ECO:0000313" key="1">
    <source>
        <dbReference type="EMBL" id="EXB93214.1"/>
    </source>
</evidence>
<accession>W9RQT5</accession>
<name>W9RQT5_9ROSA</name>
<proteinExistence type="predicted"/>
<reference evidence="2" key="1">
    <citation type="submission" date="2013-01" db="EMBL/GenBank/DDBJ databases">
        <title>Draft Genome Sequence of a Mulberry Tree, Morus notabilis C.K. Schneid.</title>
        <authorList>
            <person name="He N."/>
            <person name="Zhao S."/>
        </authorList>
    </citation>
    <scope>NUCLEOTIDE SEQUENCE</scope>
</reference>
<evidence type="ECO:0000313" key="2">
    <source>
        <dbReference type="Proteomes" id="UP000030645"/>
    </source>
</evidence>
<dbReference type="EMBL" id="KE345062">
    <property type="protein sequence ID" value="EXB93214.1"/>
    <property type="molecule type" value="Genomic_DNA"/>
</dbReference>
<protein>
    <submittedName>
        <fullName evidence="1">Uncharacterized protein</fullName>
    </submittedName>
</protein>
<sequence>MKNKQGKGKNLLSSMLSSMLTCFKLLFSSSPLANGDWRVLVILRCLVRLSGSVMFRLSDFLTLTYFLYTTSIRINSNEAIARCKENADGDTYHIAAGIGSTEMVRIFVTGATEVGPGDIKNWQRIDVKRMLGMENFVKEDSCSACWREKWPPLDSIVKAAVKVSRNRVATIR</sequence>
<dbReference type="Proteomes" id="UP000030645">
    <property type="component" value="Unassembled WGS sequence"/>
</dbReference>